<evidence type="ECO:0000313" key="3">
    <source>
        <dbReference type="EMBL" id="EGB09389.1"/>
    </source>
</evidence>
<dbReference type="EMBL" id="GL833125">
    <property type="protein sequence ID" value="EGB09389.1"/>
    <property type="molecule type" value="Genomic_DNA"/>
</dbReference>
<dbReference type="OMA" id="RMENRYC"/>
<keyword evidence="1" id="KW-0863">Zinc-finger</keyword>
<dbReference type="InterPro" id="IPR001164">
    <property type="entry name" value="ArfGAP_dom"/>
</dbReference>
<keyword evidence="1" id="KW-0862">Zinc</keyword>
<dbReference type="OrthoDB" id="10266696at2759"/>
<proteinExistence type="predicted"/>
<keyword evidence="4" id="KW-1185">Reference proteome</keyword>
<evidence type="ECO:0000259" key="2">
    <source>
        <dbReference type="PROSITE" id="PS50115"/>
    </source>
</evidence>
<dbReference type="eggNOG" id="KOG0703">
    <property type="taxonomic scope" value="Eukaryota"/>
</dbReference>
<evidence type="ECO:0000313" key="4">
    <source>
        <dbReference type="Proteomes" id="UP000002729"/>
    </source>
</evidence>
<dbReference type="RefSeq" id="XP_009035465.1">
    <property type="nucleotide sequence ID" value="XM_009037217.1"/>
</dbReference>
<sequence length="54" mass="5864">LQKLRRRPENATCADCGARGTVWAIVNHGTFVCLRCASVHRSLGTHVSKPKGCT</sequence>
<reference evidence="3 4" key="1">
    <citation type="journal article" date="2011" name="Proc. Natl. Acad. Sci. U.S.A.">
        <title>Niche of harmful alga Aureococcus anophagefferens revealed through ecogenomics.</title>
        <authorList>
            <person name="Gobler C.J."/>
            <person name="Berry D.L."/>
            <person name="Dyhrman S.T."/>
            <person name="Wilhelm S.W."/>
            <person name="Salamov A."/>
            <person name="Lobanov A.V."/>
            <person name="Zhang Y."/>
            <person name="Collier J.L."/>
            <person name="Wurch L.L."/>
            <person name="Kustka A.B."/>
            <person name="Dill B.D."/>
            <person name="Shah M."/>
            <person name="VerBerkmoes N.C."/>
            <person name="Kuo A."/>
            <person name="Terry A."/>
            <person name="Pangilinan J."/>
            <person name="Lindquist E.A."/>
            <person name="Lucas S."/>
            <person name="Paulsen I.T."/>
            <person name="Hattenrath-Lehmann T.K."/>
            <person name="Talmage S.C."/>
            <person name="Walker E.A."/>
            <person name="Koch F."/>
            <person name="Burson A.M."/>
            <person name="Marcoval M.A."/>
            <person name="Tang Y.Z."/>
            <person name="Lecleir G.R."/>
            <person name="Coyne K.J."/>
            <person name="Berg G.M."/>
            <person name="Bertrand E.M."/>
            <person name="Saito M.A."/>
            <person name="Gladyshev V.N."/>
            <person name="Grigoriev I.V."/>
        </authorList>
    </citation>
    <scope>NUCLEOTIDE SEQUENCE [LARGE SCALE GENOMIC DNA]</scope>
    <source>
        <strain evidence="4">CCMP 1984</strain>
    </source>
</reference>
<dbReference type="KEGG" id="aaf:AURANDRAFT_17904"/>
<dbReference type="PROSITE" id="PS50115">
    <property type="entry name" value="ARFGAP"/>
    <property type="match status" value="1"/>
</dbReference>
<gene>
    <name evidence="3" type="ORF">AURANDRAFT_17904</name>
</gene>
<dbReference type="GO" id="GO:0005096">
    <property type="term" value="F:GTPase activator activity"/>
    <property type="evidence" value="ECO:0007669"/>
    <property type="project" value="InterPro"/>
</dbReference>
<dbReference type="PANTHER" id="PTHR45705">
    <property type="entry name" value="FI20236P1"/>
    <property type="match status" value="1"/>
</dbReference>
<dbReference type="Proteomes" id="UP000002729">
    <property type="component" value="Unassembled WGS sequence"/>
</dbReference>
<dbReference type="InParanoid" id="F0Y4X2"/>
<dbReference type="PRINTS" id="PR00405">
    <property type="entry name" value="REVINTRACTNG"/>
</dbReference>
<keyword evidence="1" id="KW-0479">Metal-binding</keyword>
<organism evidence="4">
    <name type="scientific">Aureococcus anophagefferens</name>
    <name type="common">Harmful bloom alga</name>
    <dbReference type="NCBI Taxonomy" id="44056"/>
    <lineage>
        <taxon>Eukaryota</taxon>
        <taxon>Sar</taxon>
        <taxon>Stramenopiles</taxon>
        <taxon>Ochrophyta</taxon>
        <taxon>Pelagophyceae</taxon>
        <taxon>Pelagomonadales</taxon>
        <taxon>Pelagomonadaceae</taxon>
        <taxon>Aureococcus</taxon>
    </lineage>
</organism>
<dbReference type="SUPFAM" id="SSF57863">
    <property type="entry name" value="ArfGap/RecO-like zinc finger"/>
    <property type="match status" value="1"/>
</dbReference>
<accession>F0Y4X2</accession>
<protein>
    <recommendedName>
        <fullName evidence="2">Arf-GAP domain-containing protein</fullName>
    </recommendedName>
</protein>
<name>F0Y4X2_AURAN</name>
<evidence type="ECO:0000256" key="1">
    <source>
        <dbReference type="PROSITE-ProRule" id="PRU00288"/>
    </source>
</evidence>
<dbReference type="InterPro" id="IPR051718">
    <property type="entry name" value="ARF_GTPase-activating"/>
</dbReference>
<dbReference type="InterPro" id="IPR038508">
    <property type="entry name" value="ArfGAP_dom_sf"/>
</dbReference>
<dbReference type="PANTHER" id="PTHR45705:SF1">
    <property type="entry name" value="FI20236P1"/>
    <property type="match status" value="1"/>
</dbReference>
<feature type="non-terminal residue" evidence="3">
    <location>
        <position position="54"/>
    </location>
</feature>
<dbReference type="Gene3D" id="1.10.220.150">
    <property type="entry name" value="Arf GTPase activating protein"/>
    <property type="match status" value="1"/>
</dbReference>
<feature type="domain" description="Arf-GAP" evidence="2">
    <location>
        <begin position="1"/>
        <end position="54"/>
    </location>
</feature>
<dbReference type="GO" id="GO:0005737">
    <property type="term" value="C:cytoplasm"/>
    <property type="evidence" value="ECO:0007669"/>
    <property type="project" value="TreeGrafter"/>
</dbReference>
<dbReference type="InterPro" id="IPR037278">
    <property type="entry name" value="ARFGAP/RecO"/>
</dbReference>
<dbReference type="GO" id="GO:0008270">
    <property type="term" value="F:zinc ion binding"/>
    <property type="evidence" value="ECO:0007669"/>
    <property type="project" value="UniProtKB-KW"/>
</dbReference>
<feature type="non-terminal residue" evidence="3">
    <location>
        <position position="1"/>
    </location>
</feature>
<dbReference type="AlphaFoldDB" id="F0Y4X2"/>
<dbReference type="GeneID" id="20218919"/>
<dbReference type="Pfam" id="PF01412">
    <property type="entry name" value="ArfGap"/>
    <property type="match status" value="1"/>
</dbReference>